<reference evidence="2 3" key="1">
    <citation type="submission" date="2019-11" db="EMBL/GenBank/DDBJ databases">
        <authorList>
            <person name="Li J."/>
        </authorList>
    </citation>
    <scope>NUCLEOTIDE SEQUENCE [LARGE SCALE GENOMIC DNA]</scope>
    <source>
        <strain evidence="2 3">MF47</strain>
    </source>
</reference>
<evidence type="ECO:0000313" key="2">
    <source>
        <dbReference type="EMBL" id="QGG40564.1"/>
    </source>
</evidence>
<proteinExistence type="predicted"/>
<name>A0A5Q2MBU3_9ACTN</name>
<organism evidence="2 3">
    <name type="scientific">Aeromicrobium yanjiei</name>
    <dbReference type="NCBI Taxonomy" id="2662028"/>
    <lineage>
        <taxon>Bacteria</taxon>
        <taxon>Bacillati</taxon>
        <taxon>Actinomycetota</taxon>
        <taxon>Actinomycetes</taxon>
        <taxon>Propionibacteriales</taxon>
        <taxon>Nocardioidaceae</taxon>
        <taxon>Aeromicrobium</taxon>
    </lineage>
</organism>
<dbReference type="AlphaFoldDB" id="A0A5Q2MBU3"/>
<evidence type="ECO:0000313" key="3">
    <source>
        <dbReference type="Proteomes" id="UP000392064"/>
    </source>
</evidence>
<dbReference type="InterPro" id="IPR040442">
    <property type="entry name" value="Pyrv_kinase-like_dom_sf"/>
</dbReference>
<evidence type="ECO:0008006" key="4">
    <source>
        <dbReference type="Google" id="ProtNLM"/>
    </source>
</evidence>
<sequence length="74" mass="8175">MRRTDRRYLGDVGQQRRDGRREAVNTALSPTDEELAWARTIRESVTSGGVAVVDGAMIDPPVLARAAQILARVR</sequence>
<protein>
    <recommendedName>
        <fullName evidence="4">HpcH/HpaI aldolase/citrate lyase domain-containing protein</fullName>
    </recommendedName>
</protein>
<dbReference type="Proteomes" id="UP000392064">
    <property type="component" value="Chromosome"/>
</dbReference>
<accession>A0A5Q2MBU3</accession>
<feature type="region of interest" description="Disordered" evidence="1">
    <location>
        <begin position="1"/>
        <end position="27"/>
    </location>
</feature>
<evidence type="ECO:0000256" key="1">
    <source>
        <dbReference type="SAM" id="MobiDB-lite"/>
    </source>
</evidence>
<keyword evidence="3" id="KW-1185">Reference proteome</keyword>
<dbReference type="RefSeq" id="WP_153651835.1">
    <property type="nucleotide sequence ID" value="NZ_CP045737.1"/>
</dbReference>
<dbReference type="Gene3D" id="3.20.20.60">
    <property type="entry name" value="Phosphoenolpyruvate-binding domains"/>
    <property type="match status" value="1"/>
</dbReference>
<dbReference type="KEGG" id="aef:GEV26_03850"/>
<dbReference type="EMBL" id="CP045737">
    <property type="protein sequence ID" value="QGG40564.1"/>
    <property type="molecule type" value="Genomic_DNA"/>
</dbReference>
<feature type="compositionally biased region" description="Basic and acidic residues" evidence="1">
    <location>
        <begin position="1"/>
        <end position="23"/>
    </location>
</feature>
<gene>
    <name evidence="2" type="ORF">GEV26_03850</name>
</gene>